<name>A0A8K0WY89_9PEZI</name>
<dbReference type="Proteomes" id="UP000813385">
    <property type="component" value="Unassembled WGS sequence"/>
</dbReference>
<sequence>MLACQVSRSHRQTLGGGHAARRDFADAWNRSRRTRWAPCSRQQLDRYRCCAPCSSRRRQVPEPLAISGASVWFSSRGVFCYEHPLKVSACSDRLAARGLLASLVHAVAAPATLHHPPARKHGPFEETACATASRLSNFHGEDSGHAVPSLTSRREARCGSIVMAPFIGANSPERCCLKQDLDEGEDCRQRGGFGRGQGRCLLCGQGQRSLRQRVFLPVLEWPATQPAMEQYLSVRGPPLFSPAPKHPVVRVSWMQAARSRRGGRCTQQGWLPQRNALRQQEQRAGFHAQGPIQQSRDCRTRHGEDPEPMMSDCGCESRGRVCFYVRSSRRPSPAHKSEAGKGPATMQLHWLPISSDRPYILQQGARHIKTRTITISTRHPPVFS</sequence>
<reference evidence="2" key="1">
    <citation type="journal article" date="2021" name="Nat. Commun.">
        <title>Genetic determinants of endophytism in the Arabidopsis root mycobiome.</title>
        <authorList>
            <person name="Mesny F."/>
            <person name="Miyauchi S."/>
            <person name="Thiergart T."/>
            <person name="Pickel B."/>
            <person name="Atanasova L."/>
            <person name="Karlsson M."/>
            <person name="Huettel B."/>
            <person name="Barry K.W."/>
            <person name="Haridas S."/>
            <person name="Chen C."/>
            <person name="Bauer D."/>
            <person name="Andreopoulos W."/>
            <person name="Pangilinan J."/>
            <person name="LaButti K."/>
            <person name="Riley R."/>
            <person name="Lipzen A."/>
            <person name="Clum A."/>
            <person name="Drula E."/>
            <person name="Henrissat B."/>
            <person name="Kohler A."/>
            <person name="Grigoriev I.V."/>
            <person name="Martin F.M."/>
            <person name="Hacquard S."/>
        </authorList>
    </citation>
    <scope>NUCLEOTIDE SEQUENCE</scope>
    <source>
        <strain evidence="2">MPI-CAGE-AT-0016</strain>
    </source>
</reference>
<accession>A0A8K0WY89</accession>
<dbReference type="AlphaFoldDB" id="A0A8K0WY89"/>
<dbReference type="EMBL" id="JAGPXD010000007">
    <property type="protein sequence ID" value="KAH7347881.1"/>
    <property type="molecule type" value="Genomic_DNA"/>
</dbReference>
<evidence type="ECO:0000313" key="3">
    <source>
        <dbReference type="Proteomes" id="UP000813385"/>
    </source>
</evidence>
<comment type="caution">
    <text evidence="2">The sequence shown here is derived from an EMBL/GenBank/DDBJ whole genome shotgun (WGS) entry which is preliminary data.</text>
</comment>
<keyword evidence="3" id="KW-1185">Reference proteome</keyword>
<proteinExistence type="predicted"/>
<evidence type="ECO:0000313" key="2">
    <source>
        <dbReference type="EMBL" id="KAH7347881.1"/>
    </source>
</evidence>
<organism evidence="2 3">
    <name type="scientific">Plectosphaerella cucumerina</name>
    <dbReference type="NCBI Taxonomy" id="40658"/>
    <lineage>
        <taxon>Eukaryota</taxon>
        <taxon>Fungi</taxon>
        <taxon>Dikarya</taxon>
        <taxon>Ascomycota</taxon>
        <taxon>Pezizomycotina</taxon>
        <taxon>Sordariomycetes</taxon>
        <taxon>Hypocreomycetidae</taxon>
        <taxon>Glomerellales</taxon>
        <taxon>Plectosphaerellaceae</taxon>
        <taxon>Plectosphaerella</taxon>
    </lineage>
</organism>
<evidence type="ECO:0000256" key="1">
    <source>
        <dbReference type="SAM" id="MobiDB-lite"/>
    </source>
</evidence>
<feature type="compositionally biased region" description="Basic and acidic residues" evidence="1">
    <location>
        <begin position="296"/>
        <end position="305"/>
    </location>
</feature>
<protein>
    <submittedName>
        <fullName evidence="2">Uncharacterized protein</fullName>
    </submittedName>
</protein>
<feature type="region of interest" description="Disordered" evidence="1">
    <location>
        <begin position="283"/>
        <end position="309"/>
    </location>
</feature>
<gene>
    <name evidence="2" type="ORF">B0T11DRAFT_145708</name>
</gene>